<feature type="domain" description="SF4 helicase" evidence="2">
    <location>
        <begin position="56"/>
        <end position="217"/>
    </location>
</feature>
<dbReference type="Proteomes" id="UP000500767">
    <property type="component" value="Plasmid unnamed4"/>
</dbReference>
<sequence>MPSPLGPPPPSRGPVPIATILSTLPALERAGIMVQASRQPVSRSPFDESLLAAATGDRTQGQLILLTGQPGTGRTSLALQIATVAAGRSGPVAWFAHDRNAGQVATHLLTQAGLLTKPAVPRRSPVTQTVVNRLAALALHVDDQPELAVDAVRQRCAELAVGIGLALVVIDYVQLMKLDRRAPSFEAALQLAKQDLRAMSRALDVPVLIIGSQRRQKPGETRSPPGPDLQRLDPHSVCDRVFVLQRNGEAAQLLVVRPAEPAIAMRFDPVGLRFEPAAGRAS</sequence>
<proteinExistence type="predicted"/>
<protein>
    <submittedName>
        <fullName evidence="3">AAA family ATPase</fullName>
    </submittedName>
</protein>
<name>A0A6M8HYH7_9PROT</name>
<evidence type="ECO:0000259" key="2">
    <source>
        <dbReference type="Pfam" id="PF03796"/>
    </source>
</evidence>
<dbReference type="EMBL" id="CP053711">
    <property type="protein sequence ID" value="QKE93624.1"/>
    <property type="molecule type" value="Genomic_DNA"/>
</dbReference>
<dbReference type="KEGG" id="lck:HN018_26040"/>
<dbReference type="PANTHER" id="PTHR30153:SF2">
    <property type="entry name" value="REPLICATIVE DNA HELICASE"/>
    <property type="match status" value="1"/>
</dbReference>
<dbReference type="RefSeq" id="WP_172443585.1">
    <property type="nucleotide sequence ID" value="NZ_CP053711.1"/>
</dbReference>
<dbReference type="GO" id="GO:0005524">
    <property type="term" value="F:ATP binding"/>
    <property type="evidence" value="ECO:0007669"/>
    <property type="project" value="InterPro"/>
</dbReference>
<dbReference type="GO" id="GO:0005829">
    <property type="term" value="C:cytosol"/>
    <property type="evidence" value="ECO:0007669"/>
    <property type="project" value="TreeGrafter"/>
</dbReference>
<evidence type="ECO:0000313" key="3">
    <source>
        <dbReference type="EMBL" id="QKE93624.1"/>
    </source>
</evidence>
<dbReference type="Pfam" id="PF03796">
    <property type="entry name" value="DnaB_C"/>
    <property type="match status" value="1"/>
</dbReference>
<reference evidence="3 4" key="1">
    <citation type="journal article" date="2014" name="World J. Microbiol. Biotechnol.">
        <title>Biodiversity and physiological characteristics of Antarctic and Arctic lichens-associated bacteria.</title>
        <authorList>
            <person name="Lee Y.M."/>
            <person name="Kim E.H."/>
            <person name="Lee H.K."/>
            <person name="Hong S.G."/>
        </authorList>
    </citation>
    <scope>NUCLEOTIDE SEQUENCE [LARGE SCALE GENOMIC DNA]</scope>
    <source>
        <strain evidence="3 4">PAMC 26569</strain>
        <plasmid evidence="3">unnamed4</plasmid>
    </source>
</reference>
<accession>A0A6M8HYH7</accession>
<dbReference type="AlphaFoldDB" id="A0A6M8HYH7"/>
<feature type="region of interest" description="Disordered" evidence="1">
    <location>
        <begin position="214"/>
        <end position="233"/>
    </location>
</feature>
<evidence type="ECO:0000256" key="1">
    <source>
        <dbReference type="SAM" id="MobiDB-lite"/>
    </source>
</evidence>
<keyword evidence="3" id="KW-0614">Plasmid</keyword>
<dbReference type="Gene3D" id="3.40.50.300">
    <property type="entry name" value="P-loop containing nucleotide triphosphate hydrolases"/>
    <property type="match status" value="1"/>
</dbReference>
<geneLocation type="plasmid" evidence="3 4">
    <name>unnamed4</name>
</geneLocation>
<keyword evidence="4" id="KW-1185">Reference proteome</keyword>
<dbReference type="GO" id="GO:0006260">
    <property type="term" value="P:DNA replication"/>
    <property type="evidence" value="ECO:0007669"/>
    <property type="project" value="InterPro"/>
</dbReference>
<dbReference type="SUPFAM" id="SSF52540">
    <property type="entry name" value="P-loop containing nucleoside triphosphate hydrolases"/>
    <property type="match status" value="1"/>
</dbReference>
<dbReference type="PANTHER" id="PTHR30153">
    <property type="entry name" value="REPLICATIVE DNA HELICASE DNAB"/>
    <property type="match status" value="1"/>
</dbReference>
<evidence type="ECO:0000313" key="4">
    <source>
        <dbReference type="Proteomes" id="UP000500767"/>
    </source>
</evidence>
<dbReference type="GO" id="GO:0003678">
    <property type="term" value="F:DNA helicase activity"/>
    <property type="evidence" value="ECO:0007669"/>
    <property type="project" value="InterPro"/>
</dbReference>
<dbReference type="InterPro" id="IPR007694">
    <property type="entry name" value="DNA_helicase_DnaB-like_C"/>
</dbReference>
<gene>
    <name evidence="3" type="ORF">HN018_26040</name>
</gene>
<organism evidence="3 4">
    <name type="scientific">Lichenicola cladoniae</name>
    <dbReference type="NCBI Taxonomy" id="1484109"/>
    <lineage>
        <taxon>Bacteria</taxon>
        <taxon>Pseudomonadati</taxon>
        <taxon>Pseudomonadota</taxon>
        <taxon>Alphaproteobacteria</taxon>
        <taxon>Acetobacterales</taxon>
        <taxon>Acetobacteraceae</taxon>
        <taxon>Lichenicola</taxon>
    </lineage>
</organism>
<dbReference type="InterPro" id="IPR027417">
    <property type="entry name" value="P-loop_NTPase"/>
</dbReference>